<feature type="transmembrane region" description="Helical" evidence="1">
    <location>
        <begin position="65"/>
        <end position="85"/>
    </location>
</feature>
<gene>
    <name evidence="2" type="ORF">I602_1938</name>
    <name evidence="3" type="ORF">SAMN05444353_1707</name>
</gene>
<keyword evidence="1" id="KW-0472">Membrane</keyword>
<accession>A0A0N0CFT6</accession>
<dbReference type="AlphaFoldDB" id="A0A0N0CFT6"/>
<evidence type="ECO:0000313" key="4">
    <source>
        <dbReference type="Proteomes" id="UP000037716"/>
    </source>
</evidence>
<evidence type="ECO:0000256" key="1">
    <source>
        <dbReference type="SAM" id="Phobius"/>
    </source>
</evidence>
<evidence type="ECO:0000313" key="2">
    <source>
        <dbReference type="EMBL" id="KOY52378.1"/>
    </source>
</evidence>
<dbReference type="OrthoDB" id="1099888at2"/>
<protein>
    <recommendedName>
        <fullName evidence="6">Interferon-induced transmembrane protein</fullName>
    </recommendedName>
</protein>
<dbReference type="Proteomes" id="UP000183071">
    <property type="component" value="Unassembled WGS sequence"/>
</dbReference>
<evidence type="ECO:0008006" key="6">
    <source>
        <dbReference type="Google" id="ProtNLM"/>
    </source>
</evidence>
<reference evidence="3 5" key="2">
    <citation type="submission" date="2016-10" db="EMBL/GenBank/DDBJ databases">
        <authorList>
            <person name="Varghese N."/>
            <person name="Submissions S."/>
        </authorList>
    </citation>
    <scope>NUCLEOTIDE SEQUENCE [LARGE SCALE GENOMIC DNA]</scope>
    <source>
        <strain evidence="3 5">DSW-5</strain>
    </source>
</reference>
<name>A0A0N0CFT6_9FLAO</name>
<reference evidence="2 4" key="1">
    <citation type="submission" date="2015-07" db="EMBL/GenBank/DDBJ databases">
        <title>Genome of Polaribacter dokdonenesis DSW-5, isolated from seawater off Dokdo in Korea.</title>
        <authorList>
            <person name="Yoon K."/>
            <person name="Song J.Y."/>
            <person name="Kim J.F."/>
        </authorList>
    </citation>
    <scope>NUCLEOTIDE SEQUENCE [LARGE SCALE GENOMIC DNA]</scope>
    <source>
        <strain evidence="2 4">DSW-5</strain>
    </source>
</reference>
<organism evidence="2 4">
    <name type="scientific">Polaribacter dokdonensis DSW-5</name>
    <dbReference type="NCBI Taxonomy" id="1300348"/>
    <lineage>
        <taxon>Bacteria</taxon>
        <taxon>Pseudomonadati</taxon>
        <taxon>Bacteroidota</taxon>
        <taxon>Flavobacteriia</taxon>
        <taxon>Flavobacteriales</taxon>
        <taxon>Flavobacteriaceae</taxon>
    </lineage>
</organism>
<dbReference type="NCBIfam" id="NF040945">
    <property type="entry name" value="CCC_membrane"/>
    <property type="match status" value="1"/>
</dbReference>
<keyword evidence="1" id="KW-1133">Transmembrane helix</keyword>
<keyword evidence="5" id="KW-1185">Reference proteome</keyword>
<sequence length="105" mass="11829">MKKLNTTLIYVLSSISLVCCICLGLGILLALPSYLIANKKLKEAELNPEEYDAEDINAMGKAKTFALIALGINGVYFLYSLYGLATTDWDTFMLEFEEKMQQYQQ</sequence>
<dbReference type="RefSeq" id="WP_053974483.1">
    <property type="nucleotide sequence ID" value="NZ_FNUE01000002.1"/>
</dbReference>
<evidence type="ECO:0000313" key="3">
    <source>
        <dbReference type="EMBL" id="SEE44431.1"/>
    </source>
</evidence>
<dbReference type="EMBL" id="LGBR01000001">
    <property type="protein sequence ID" value="KOY52378.1"/>
    <property type="molecule type" value="Genomic_DNA"/>
</dbReference>
<proteinExistence type="predicted"/>
<dbReference type="PATRIC" id="fig|1300348.6.peg.1937"/>
<keyword evidence="1" id="KW-0812">Transmembrane</keyword>
<comment type="caution">
    <text evidence="2">The sequence shown here is derived from an EMBL/GenBank/DDBJ whole genome shotgun (WGS) entry which is preliminary data.</text>
</comment>
<dbReference type="STRING" id="1300348.I602_1938"/>
<evidence type="ECO:0000313" key="5">
    <source>
        <dbReference type="Proteomes" id="UP000183071"/>
    </source>
</evidence>
<dbReference type="EMBL" id="FNUE01000002">
    <property type="protein sequence ID" value="SEE44431.1"/>
    <property type="molecule type" value="Genomic_DNA"/>
</dbReference>
<feature type="transmembrane region" description="Helical" evidence="1">
    <location>
        <begin position="6"/>
        <end position="31"/>
    </location>
</feature>
<dbReference type="Proteomes" id="UP000037716">
    <property type="component" value="Unassembled WGS sequence"/>
</dbReference>